<feature type="compositionally biased region" description="Low complexity" evidence="7">
    <location>
        <begin position="265"/>
        <end position="274"/>
    </location>
</feature>
<dbReference type="Pfam" id="PF00320">
    <property type="entry name" value="GATA"/>
    <property type="match status" value="1"/>
</dbReference>
<keyword evidence="10" id="KW-1185">Reference proteome</keyword>
<dbReference type="Gene3D" id="3.30.50.10">
    <property type="entry name" value="Erythroid Transcription Factor GATA-1, subunit A"/>
    <property type="match status" value="1"/>
</dbReference>
<dbReference type="InterPro" id="IPR013088">
    <property type="entry name" value="Znf_NHR/GATA"/>
</dbReference>
<dbReference type="GO" id="GO:0005634">
    <property type="term" value="C:nucleus"/>
    <property type="evidence" value="ECO:0007669"/>
    <property type="project" value="UniProtKB-SubCell"/>
</dbReference>
<keyword evidence="3 6" id="KW-0863">Zinc-finger</keyword>
<feature type="region of interest" description="Disordered" evidence="7">
    <location>
        <begin position="1"/>
        <end position="32"/>
    </location>
</feature>
<dbReference type="GO" id="GO:0000122">
    <property type="term" value="P:negative regulation of transcription by RNA polymerase II"/>
    <property type="evidence" value="ECO:0007669"/>
    <property type="project" value="TreeGrafter"/>
</dbReference>
<evidence type="ECO:0000256" key="4">
    <source>
        <dbReference type="ARBA" id="ARBA00022833"/>
    </source>
</evidence>
<evidence type="ECO:0000259" key="8">
    <source>
        <dbReference type="PROSITE" id="PS50114"/>
    </source>
</evidence>
<dbReference type="PANTHER" id="PTHR10071:SF281">
    <property type="entry name" value="BOX A-BINDING FACTOR-RELATED"/>
    <property type="match status" value="1"/>
</dbReference>
<evidence type="ECO:0000256" key="5">
    <source>
        <dbReference type="ARBA" id="ARBA00023242"/>
    </source>
</evidence>
<dbReference type="CDD" id="cd00202">
    <property type="entry name" value="ZnF_GATA"/>
    <property type="match status" value="1"/>
</dbReference>
<protein>
    <recommendedName>
        <fullName evidence="8">GATA-type domain-containing protein</fullName>
    </recommendedName>
</protein>
<organism evidence="9 10">
    <name type="scientific">Dissophora globulifera</name>
    <dbReference type="NCBI Taxonomy" id="979702"/>
    <lineage>
        <taxon>Eukaryota</taxon>
        <taxon>Fungi</taxon>
        <taxon>Fungi incertae sedis</taxon>
        <taxon>Mucoromycota</taxon>
        <taxon>Mortierellomycotina</taxon>
        <taxon>Mortierellomycetes</taxon>
        <taxon>Mortierellales</taxon>
        <taxon>Mortierellaceae</taxon>
        <taxon>Dissophora</taxon>
    </lineage>
</organism>
<dbReference type="GO" id="GO:0045944">
    <property type="term" value="P:positive regulation of transcription by RNA polymerase II"/>
    <property type="evidence" value="ECO:0007669"/>
    <property type="project" value="TreeGrafter"/>
</dbReference>
<dbReference type="GO" id="GO:0000981">
    <property type="term" value="F:DNA-binding transcription factor activity, RNA polymerase II-specific"/>
    <property type="evidence" value="ECO:0007669"/>
    <property type="project" value="TreeGrafter"/>
</dbReference>
<dbReference type="InterPro" id="IPR000679">
    <property type="entry name" value="Znf_GATA"/>
</dbReference>
<keyword evidence="2" id="KW-0479">Metal-binding</keyword>
<dbReference type="PROSITE" id="PS50114">
    <property type="entry name" value="GATA_ZN_FINGER_2"/>
    <property type="match status" value="1"/>
</dbReference>
<dbReference type="InterPro" id="IPR039355">
    <property type="entry name" value="Transcription_factor_GATA"/>
</dbReference>
<keyword evidence="5" id="KW-0539">Nucleus</keyword>
<dbReference type="SUPFAM" id="SSF57716">
    <property type="entry name" value="Glucocorticoid receptor-like (DNA-binding domain)"/>
    <property type="match status" value="1"/>
</dbReference>
<feature type="compositionally biased region" description="Basic and acidic residues" evidence="7">
    <location>
        <begin position="192"/>
        <end position="216"/>
    </location>
</feature>
<accession>A0A9P6RH67</accession>
<feature type="non-terminal residue" evidence="9">
    <location>
        <position position="282"/>
    </location>
</feature>
<keyword evidence="4" id="KW-0862">Zinc</keyword>
<dbReference type="AlphaFoldDB" id="A0A9P6RH67"/>
<feature type="region of interest" description="Disordered" evidence="7">
    <location>
        <begin position="80"/>
        <end position="108"/>
    </location>
</feature>
<dbReference type="PANTHER" id="PTHR10071">
    <property type="entry name" value="TRANSCRIPTION FACTOR GATA FAMILY MEMBER"/>
    <property type="match status" value="1"/>
</dbReference>
<dbReference type="OrthoDB" id="515401at2759"/>
<dbReference type="PROSITE" id="PS00344">
    <property type="entry name" value="GATA_ZN_FINGER_1"/>
    <property type="match status" value="1"/>
</dbReference>
<dbReference type="SMART" id="SM00401">
    <property type="entry name" value="ZnF_GATA"/>
    <property type="match status" value="1"/>
</dbReference>
<evidence type="ECO:0000256" key="6">
    <source>
        <dbReference type="PROSITE-ProRule" id="PRU00094"/>
    </source>
</evidence>
<proteinExistence type="predicted"/>
<feature type="domain" description="GATA-type" evidence="8">
    <location>
        <begin position="124"/>
        <end position="177"/>
    </location>
</feature>
<dbReference type="PRINTS" id="PR00619">
    <property type="entry name" value="GATAZNFINGER"/>
</dbReference>
<name>A0A9P6RH67_9FUNG</name>
<evidence type="ECO:0000313" key="9">
    <source>
        <dbReference type="EMBL" id="KAG0317514.1"/>
    </source>
</evidence>
<evidence type="ECO:0000256" key="1">
    <source>
        <dbReference type="ARBA" id="ARBA00004123"/>
    </source>
</evidence>
<dbReference type="Proteomes" id="UP000738325">
    <property type="component" value="Unassembled WGS sequence"/>
</dbReference>
<feature type="compositionally biased region" description="Basic and acidic residues" evidence="7">
    <location>
        <begin position="80"/>
        <end position="98"/>
    </location>
</feature>
<gene>
    <name evidence="9" type="ORF">BGZ99_006232</name>
</gene>
<dbReference type="GO" id="GO:0000978">
    <property type="term" value="F:RNA polymerase II cis-regulatory region sequence-specific DNA binding"/>
    <property type="evidence" value="ECO:0007669"/>
    <property type="project" value="TreeGrafter"/>
</dbReference>
<comment type="subcellular location">
    <subcellularLocation>
        <location evidence="1">Nucleus</location>
    </subcellularLocation>
</comment>
<sequence>MVAAQQQQAPLHLPWMNQQRAQQMSESNRDQDRDDLEFAYGYGQQQTNLAFSSSPSSTIYHAKKSVVFDSTLEDAEVHDTHSLNDIEYEGDRDNKDSLSTDSDTEDEDFSNILSSSVRNGASIPISPTHCTNCNTHTTPLWRRDQDGNPLCNACGLFLKLHGRTRPLSLKTDVIKKRNRGGLNSKTGLQRNVENEREKGKGKEKDGKDKDGERMESAMDVEGGEGSSEGSSGLHTSKQHGIVSQRGSQKSMDSSSAISHADSELPSTATTSATPSIPPHLPE</sequence>
<evidence type="ECO:0000313" key="10">
    <source>
        <dbReference type="Proteomes" id="UP000738325"/>
    </source>
</evidence>
<reference evidence="9" key="1">
    <citation type="journal article" date="2020" name="Fungal Divers.">
        <title>Resolving the Mortierellaceae phylogeny through synthesis of multi-gene phylogenetics and phylogenomics.</title>
        <authorList>
            <person name="Vandepol N."/>
            <person name="Liber J."/>
            <person name="Desiro A."/>
            <person name="Na H."/>
            <person name="Kennedy M."/>
            <person name="Barry K."/>
            <person name="Grigoriev I.V."/>
            <person name="Miller A.N."/>
            <person name="O'Donnell K."/>
            <person name="Stajich J.E."/>
            <person name="Bonito G."/>
        </authorList>
    </citation>
    <scope>NUCLEOTIDE SEQUENCE</scope>
    <source>
        <strain evidence="9">REB-010B</strain>
    </source>
</reference>
<evidence type="ECO:0000256" key="2">
    <source>
        <dbReference type="ARBA" id="ARBA00022723"/>
    </source>
</evidence>
<dbReference type="GO" id="GO:0008270">
    <property type="term" value="F:zinc ion binding"/>
    <property type="evidence" value="ECO:0007669"/>
    <property type="project" value="UniProtKB-KW"/>
</dbReference>
<feature type="region of interest" description="Disordered" evidence="7">
    <location>
        <begin position="171"/>
        <end position="282"/>
    </location>
</feature>
<feature type="compositionally biased region" description="Polar residues" evidence="7">
    <location>
        <begin position="244"/>
        <end position="257"/>
    </location>
</feature>
<evidence type="ECO:0000256" key="7">
    <source>
        <dbReference type="SAM" id="MobiDB-lite"/>
    </source>
</evidence>
<dbReference type="FunFam" id="3.30.50.10:FF:000007">
    <property type="entry name" value="Nitrogen regulatory AreA, N-terminal"/>
    <property type="match status" value="1"/>
</dbReference>
<comment type="caution">
    <text evidence="9">The sequence shown here is derived from an EMBL/GenBank/DDBJ whole genome shotgun (WGS) entry which is preliminary data.</text>
</comment>
<feature type="compositionally biased region" description="Polar residues" evidence="7">
    <location>
        <begin position="181"/>
        <end position="191"/>
    </location>
</feature>
<feature type="compositionally biased region" description="Polar residues" evidence="7">
    <location>
        <begin position="16"/>
        <end position="26"/>
    </location>
</feature>
<dbReference type="EMBL" id="JAAAIP010000419">
    <property type="protein sequence ID" value="KAG0317514.1"/>
    <property type="molecule type" value="Genomic_DNA"/>
</dbReference>
<evidence type="ECO:0000256" key="3">
    <source>
        <dbReference type="ARBA" id="ARBA00022771"/>
    </source>
</evidence>